<keyword evidence="3" id="KW-0479">Metal-binding</keyword>
<organism evidence="9 10">
    <name type="scientific">Didymella heteroderae</name>
    <dbReference type="NCBI Taxonomy" id="1769908"/>
    <lineage>
        <taxon>Eukaryota</taxon>
        <taxon>Fungi</taxon>
        <taxon>Dikarya</taxon>
        <taxon>Ascomycota</taxon>
        <taxon>Pezizomycotina</taxon>
        <taxon>Dothideomycetes</taxon>
        <taxon>Pleosporomycetidae</taxon>
        <taxon>Pleosporales</taxon>
        <taxon>Pleosporineae</taxon>
        <taxon>Didymellaceae</taxon>
        <taxon>Didymella</taxon>
    </lineage>
</organism>
<dbReference type="AlphaFoldDB" id="A0A9P4WZ62"/>
<feature type="compositionally biased region" description="Basic and acidic residues" evidence="7">
    <location>
        <begin position="1"/>
        <end position="10"/>
    </location>
</feature>
<dbReference type="Pfam" id="PF00628">
    <property type="entry name" value="PHD"/>
    <property type="match status" value="1"/>
</dbReference>
<dbReference type="InterPro" id="IPR011011">
    <property type="entry name" value="Znf_FYVE_PHD"/>
</dbReference>
<feature type="region of interest" description="Disordered" evidence="7">
    <location>
        <begin position="1"/>
        <end position="41"/>
    </location>
</feature>
<dbReference type="InterPro" id="IPR019787">
    <property type="entry name" value="Znf_PHD-finger"/>
</dbReference>
<dbReference type="InterPro" id="IPR028651">
    <property type="entry name" value="ING_fam"/>
</dbReference>
<feature type="compositionally biased region" description="Basic and acidic residues" evidence="7">
    <location>
        <begin position="22"/>
        <end position="36"/>
    </location>
</feature>
<dbReference type="GO" id="GO:0005634">
    <property type="term" value="C:nucleus"/>
    <property type="evidence" value="ECO:0007669"/>
    <property type="project" value="UniProtKB-SubCell"/>
</dbReference>
<comment type="subcellular location">
    <subcellularLocation>
        <location evidence="1">Nucleus</location>
    </subcellularLocation>
</comment>
<protein>
    <submittedName>
        <fullName evidence="9">PHD finger protein ing1</fullName>
    </submittedName>
</protein>
<feature type="compositionally biased region" description="Basic and acidic residues" evidence="7">
    <location>
        <begin position="341"/>
        <end position="372"/>
    </location>
</feature>
<reference evidence="9" key="1">
    <citation type="submission" date="2019-04" db="EMBL/GenBank/DDBJ databases">
        <title>Sequencing of skin fungus with MAO and IRED activity.</title>
        <authorList>
            <person name="Marsaioli A.J."/>
            <person name="Bonatto J.M.C."/>
            <person name="Reis Junior O."/>
        </authorList>
    </citation>
    <scope>NUCLEOTIDE SEQUENCE</scope>
    <source>
        <strain evidence="9">28M1</strain>
    </source>
</reference>
<evidence type="ECO:0000256" key="7">
    <source>
        <dbReference type="SAM" id="MobiDB-lite"/>
    </source>
</evidence>
<evidence type="ECO:0000256" key="6">
    <source>
        <dbReference type="ARBA" id="ARBA00023242"/>
    </source>
</evidence>
<dbReference type="InterPro" id="IPR013083">
    <property type="entry name" value="Znf_RING/FYVE/PHD"/>
</dbReference>
<feature type="compositionally biased region" description="Polar residues" evidence="7">
    <location>
        <begin position="229"/>
        <end position="243"/>
    </location>
</feature>
<dbReference type="PANTHER" id="PTHR10333">
    <property type="entry name" value="INHIBITOR OF GROWTH PROTEIN"/>
    <property type="match status" value="1"/>
</dbReference>
<feature type="compositionally biased region" description="Basic residues" evidence="7">
    <location>
        <begin position="404"/>
        <end position="423"/>
    </location>
</feature>
<gene>
    <name evidence="9" type="primary">ING1</name>
    <name evidence="9" type="ORF">E8E12_011325</name>
</gene>
<accession>A0A9P4WZ62</accession>
<dbReference type="GO" id="GO:0000785">
    <property type="term" value="C:chromatin"/>
    <property type="evidence" value="ECO:0007669"/>
    <property type="project" value="UniProtKB-ARBA"/>
</dbReference>
<comment type="similarity">
    <text evidence="2">Belongs to the ING family.</text>
</comment>
<evidence type="ECO:0000256" key="4">
    <source>
        <dbReference type="ARBA" id="ARBA00022771"/>
    </source>
</evidence>
<keyword evidence="6" id="KW-0539">Nucleus</keyword>
<dbReference type="GO" id="GO:0008270">
    <property type="term" value="F:zinc ion binding"/>
    <property type="evidence" value="ECO:0007669"/>
    <property type="project" value="UniProtKB-KW"/>
</dbReference>
<name>A0A9P4WZ62_9PLEO</name>
<evidence type="ECO:0000259" key="8">
    <source>
        <dbReference type="SMART" id="SM00249"/>
    </source>
</evidence>
<keyword evidence="4" id="KW-0863">Zinc-finger</keyword>
<feature type="region of interest" description="Disordered" evidence="7">
    <location>
        <begin position="341"/>
        <end position="442"/>
    </location>
</feature>
<comment type="caution">
    <text evidence="9">The sequence shown here is derived from an EMBL/GenBank/DDBJ whole genome shotgun (WGS) entry which is preliminary data.</text>
</comment>
<dbReference type="OrthoDB" id="3692852at2759"/>
<keyword evidence="10" id="KW-1185">Reference proteome</keyword>
<feature type="domain" description="Zinc finger PHD-type" evidence="8">
    <location>
        <begin position="274"/>
        <end position="322"/>
    </location>
</feature>
<dbReference type="SMART" id="SM00249">
    <property type="entry name" value="PHD"/>
    <property type="match status" value="1"/>
</dbReference>
<evidence type="ECO:0000256" key="2">
    <source>
        <dbReference type="ARBA" id="ARBA00010210"/>
    </source>
</evidence>
<dbReference type="Gene3D" id="3.30.40.10">
    <property type="entry name" value="Zinc/RING finger domain, C3HC4 (zinc finger)"/>
    <property type="match status" value="1"/>
</dbReference>
<evidence type="ECO:0000256" key="1">
    <source>
        <dbReference type="ARBA" id="ARBA00004123"/>
    </source>
</evidence>
<evidence type="ECO:0000256" key="3">
    <source>
        <dbReference type="ARBA" id="ARBA00022723"/>
    </source>
</evidence>
<evidence type="ECO:0000313" key="10">
    <source>
        <dbReference type="Proteomes" id="UP000758155"/>
    </source>
</evidence>
<evidence type="ECO:0000313" key="9">
    <source>
        <dbReference type="EMBL" id="KAF3046139.1"/>
    </source>
</evidence>
<dbReference type="SUPFAM" id="SSF57903">
    <property type="entry name" value="FYVE/PHD zinc finger"/>
    <property type="match status" value="1"/>
</dbReference>
<dbReference type="EMBL" id="SWKV01000005">
    <property type="protein sequence ID" value="KAF3046139.1"/>
    <property type="molecule type" value="Genomic_DNA"/>
</dbReference>
<evidence type="ECO:0000256" key="5">
    <source>
        <dbReference type="ARBA" id="ARBA00022833"/>
    </source>
</evidence>
<sequence>MVQLRDENEAKRHRSLLTPDETPEKQEIIVEPKTGENFDDLLDEPESEVDQYLAQVNELQHSEIQETDWTLLQQMFPQYMSNSTDTTFHQVDEAATTATEVRPIRVSSNESVAGVKRKHEATEEVILTGDDSIVEDVRLQAETRAQIAQADSEQLVEPDVELPQAVTTLSSPPTPQRGASLQAILDGDGDGDDDTTPPSPASQPPREPRDTHAPSRWPKTPNAPPNYSPVKTRSATKTKPTSKQGRRTTAGKEPRKQPLSPNALLSDNDEAKQWCICRKPDDSEKMIMCDEPRCRQKWFHFECVGLERSPPKAQPWLCFEHRRMSAQQRERAEELLERARGVRQVAKERRQEGVRREKVKERLRRDKAKERGEEGEEGKGVAVVRRRKAEDEGEADVYTEERRPAKKVKAQAKAKEKKIRRRGEKQDTARFIPASSGSRKHR</sequence>
<dbReference type="InterPro" id="IPR001965">
    <property type="entry name" value="Znf_PHD"/>
</dbReference>
<feature type="region of interest" description="Disordered" evidence="7">
    <location>
        <begin position="166"/>
        <end position="266"/>
    </location>
</feature>
<dbReference type="Proteomes" id="UP000758155">
    <property type="component" value="Unassembled WGS sequence"/>
</dbReference>
<proteinExistence type="inferred from homology"/>
<keyword evidence="5" id="KW-0862">Zinc</keyword>